<dbReference type="Proteomes" id="UP001485043">
    <property type="component" value="Unassembled WGS sequence"/>
</dbReference>
<dbReference type="AlphaFoldDB" id="A0AAW1SL06"/>
<sequence>MGKPTAQDMEERLAPYQELLPLIPQAAITMDKQVARLSGILNDVAHLESTAMFLAMVGPFLPPEWQFLYL</sequence>
<organism evidence="2 3">
    <name type="scientific">Apatococcus fuscideae</name>
    <dbReference type="NCBI Taxonomy" id="2026836"/>
    <lineage>
        <taxon>Eukaryota</taxon>
        <taxon>Viridiplantae</taxon>
        <taxon>Chlorophyta</taxon>
        <taxon>core chlorophytes</taxon>
        <taxon>Trebouxiophyceae</taxon>
        <taxon>Chlorellales</taxon>
        <taxon>Chlorellaceae</taxon>
        <taxon>Apatococcus</taxon>
    </lineage>
</organism>
<protein>
    <recommendedName>
        <fullName evidence="1">ER membrane protein complex subunit 1 C-terminal domain-containing protein</fullName>
    </recommendedName>
</protein>
<proteinExistence type="predicted"/>
<keyword evidence="3" id="KW-1185">Reference proteome</keyword>
<accession>A0AAW1SL06</accession>
<dbReference type="InterPro" id="IPR011678">
    <property type="entry name" value="EMC1_C"/>
</dbReference>
<dbReference type="Pfam" id="PF07774">
    <property type="entry name" value="EMC1_C"/>
    <property type="match status" value="1"/>
</dbReference>
<gene>
    <name evidence="2" type="ORF">WJX84_001867</name>
</gene>
<name>A0AAW1SL06_9CHLO</name>
<feature type="domain" description="ER membrane protein complex subunit 1 C-terminal" evidence="1">
    <location>
        <begin position="3"/>
        <end position="56"/>
    </location>
</feature>
<comment type="caution">
    <text evidence="2">The sequence shown here is derived from an EMBL/GenBank/DDBJ whole genome shotgun (WGS) entry which is preliminary data.</text>
</comment>
<reference evidence="2 3" key="1">
    <citation type="journal article" date="2024" name="Nat. Commun.">
        <title>Phylogenomics reveals the evolutionary origins of lichenization in chlorophyte algae.</title>
        <authorList>
            <person name="Puginier C."/>
            <person name="Libourel C."/>
            <person name="Otte J."/>
            <person name="Skaloud P."/>
            <person name="Haon M."/>
            <person name="Grisel S."/>
            <person name="Petersen M."/>
            <person name="Berrin J.G."/>
            <person name="Delaux P.M."/>
            <person name="Dal Grande F."/>
            <person name="Keller J."/>
        </authorList>
    </citation>
    <scope>NUCLEOTIDE SEQUENCE [LARGE SCALE GENOMIC DNA]</scope>
    <source>
        <strain evidence="2 3">SAG 2523</strain>
    </source>
</reference>
<evidence type="ECO:0000259" key="1">
    <source>
        <dbReference type="Pfam" id="PF07774"/>
    </source>
</evidence>
<evidence type="ECO:0000313" key="2">
    <source>
        <dbReference type="EMBL" id="KAK9846242.1"/>
    </source>
</evidence>
<evidence type="ECO:0000313" key="3">
    <source>
        <dbReference type="Proteomes" id="UP001485043"/>
    </source>
</evidence>
<dbReference type="EMBL" id="JALJOV010001541">
    <property type="protein sequence ID" value="KAK9846242.1"/>
    <property type="molecule type" value="Genomic_DNA"/>
</dbReference>